<reference evidence="3" key="1">
    <citation type="submission" date="2025-08" db="UniProtKB">
        <authorList>
            <consortium name="RefSeq"/>
        </authorList>
    </citation>
    <scope>IDENTIFICATION</scope>
</reference>
<dbReference type="GeneID" id="106073064"/>
<gene>
    <name evidence="3" type="primary">LOC106073064</name>
</gene>
<name>A0A9W2YX21_BIOGL</name>
<dbReference type="RefSeq" id="XP_055867285.1">
    <property type="nucleotide sequence ID" value="XM_056011310.1"/>
</dbReference>
<feature type="chain" id="PRO_5040730030" evidence="1">
    <location>
        <begin position="20"/>
        <end position="354"/>
    </location>
</feature>
<sequence>MQVLLCATVFFAVAFTSLAAPPKGDNPRGKCVREASLNATTQRCHCIDGFKGDGDLCCTQQTSGLCILRDDPELKSARHMTAWINFPCTYSVAKVSSPVGNLACELEIFAAGNFIEYAQYNDHLGIRIKIGTEEKVLKLISTKVYDPQTRTYTDMGQGKSSQVFMANQEFNMGYDFFQKRWSISGCGGQIIFRSPVNSTVLQSYTPGICVIAPKNQIVGTVASGNICNLNVNYKNTPYNSIELKLLSVMVAGHKDISNVLRVDPEPIKDECDDISISFAKCRNAEKVDAIKTCGPILTRSPVKHCFAANNVNIVTTFKDCVQAYCDKDQEACRRLKESPAVDKCHFKAALCDRI</sequence>
<evidence type="ECO:0000256" key="1">
    <source>
        <dbReference type="SAM" id="SignalP"/>
    </source>
</evidence>
<keyword evidence="2" id="KW-1185">Reference proteome</keyword>
<protein>
    <submittedName>
        <fullName evidence="3">Uncharacterized protein LOC106073064</fullName>
    </submittedName>
</protein>
<proteinExistence type="predicted"/>
<feature type="signal peptide" evidence="1">
    <location>
        <begin position="1"/>
        <end position="19"/>
    </location>
</feature>
<accession>A0A9W2YX21</accession>
<dbReference type="OMA" id="ARIYIPC"/>
<dbReference type="OrthoDB" id="6040517at2759"/>
<dbReference type="AlphaFoldDB" id="A0A9W2YX21"/>
<organism evidence="2 3">
    <name type="scientific">Biomphalaria glabrata</name>
    <name type="common">Bloodfluke planorb</name>
    <name type="synonym">Freshwater snail</name>
    <dbReference type="NCBI Taxonomy" id="6526"/>
    <lineage>
        <taxon>Eukaryota</taxon>
        <taxon>Metazoa</taxon>
        <taxon>Spiralia</taxon>
        <taxon>Lophotrochozoa</taxon>
        <taxon>Mollusca</taxon>
        <taxon>Gastropoda</taxon>
        <taxon>Heterobranchia</taxon>
        <taxon>Euthyneura</taxon>
        <taxon>Panpulmonata</taxon>
        <taxon>Hygrophila</taxon>
        <taxon>Lymnaeoidea</taxon>
        <taxon>Planorbidae</taxon>
        <taxon>Biomphalaria</taxon>
    </lineage>
</organism>
<keyword evidence="1" id="KW-0732">Signal</keyword>
<evidence type="ECO:0000313" key="2">
    <source>
        <dbReference type="Proteomes" id="UP001165740"/>
    </source>
</evidence>
<dbReference type="Proteomes" id="UP001165740">
    <property type="component" value="Chromosome 14"/>
</dbReference>
<evidence type="ECO:0000313" key="3">
    <source>
        <dbReference type="RefSeq" id="XP_055867285.1"/>
    </source>
</evidence>